<dbReference type="Proteomes" id="UP000049855">
    <property type="component" value="Unassembled WGS sequence"/>
</dbReference>
<gene>
    <name evidence="1" type="ORF">SpAn4DRAFT_2781</name>
</gene>
<accession>A0A0U1KY14</accession>
<protein>
    <submittedName>
        <fullName evidence="1">Uncharacterized protein</fullName>
    </submittedName>
</protein>
<dbReference type="EMBL" id="CTRP01000010">
    <property type="protein sequence ID" value="CQR72321.1"/>
    <property type="molecule type" value="Genomic_DNA"/>
</dbReference>
<evidence type="ECO:0000313" key="2">
    <source>
        <dbReference type="Proteomes" id="UP000049855"/>
    </source>
</evidence>
<reference evidence="2" key="1">
    <citation type="submission" date="2015-03" db="EMBL/GenBank/DDBJ databases">
        <authorList>
            <person name="Nijsse Bart"/>
        </authorList>
    </citation>
    <scope>NUCLEOTIDE SEQUENCE [LARGE SCALE GENOMIC DNA]</scope>
</reference>
<dbReference type="AlphaFoldDB" id="A0A0U1KY14"/>
<sequence length="80" mass="9049">MLAVSLPETQSGVDELIIDVSYDSVFNVAQIEIINYGDTAQTLKEVHAHLRDYCIKKSDVIFLFLDMSKPLTAVLTERFE</sequence>
<name>A0A0U1KY14_9FIRM</name>
<keyword evidence="2" id="KW-1185">Reference proteome</keyword>
<organism evidence="1 2">
    <name type="scientific">Sporomusa ovata</name>
    <dbReference type="NCBI Taxonomy" id="2378"/>
    <lineage>
        <taxon>Bacteria</taxon>
        <taxon>Bacillati</taxon>
        <taxon>Bacillota</taxon>
        <taxon>Negativicutes</taxon>
        <taxon>Selenomonadales</taxon>
        <taxon>Sporomusaceae</taxon>
        <taxon>Sporomusa</taxon>
    </lineage>
</organism>
<evidence type="ECO:0000313" key="1">
    <source>
        <dbReference type="EMBL" id="CQR72321.1"/>
    </source>
</evidence>
<proteinExistence type="predicted"/>